<protein>
    <submittedName>
        <fullName evidence="2">Uncharacterized protein</fullName>
    </submittedName>
</protein>
<reference evidence="2 3" key="1">
    <citation type="submission" date="2024-02" db="EMBL/GenBank/DDBJ databases">
        <authorList>
            <person name="Chen Y."/>
            <person name="Shah S."/>
            <person name="Dougan E. K."/>
            <person name="Thang M."/>
            <person name="Chan C."/>
        </authorList>
    </citation>
    <scope>NUCLEOTIDE SEQUENCE [LARGE SCALE GENOMIC DNA]</scope>
</reference>
<organism evidence="2 3">
    <name type="scientific">Durusdinium trenchii</name>
    <dbReference type="NCBI Taxonomy" id="1381693"/>
    <lineage>
        <taxon>Eukaryota</taxon>
        <taxon>Sar</taxon>
        <taxon>Alveolata</taxon>
        <taxon>Dinophyceae</taxon>
        <taxon>Suessiales</taxon>
        <taxon>Symbiodiniaceae</taxon>
        <taxon>Durusdinium</taxon>
    </lineage>
</organism>
<gene>
    <name evidence="2" type="ORF">CCMP2556_LOCUS55230</name>
</gene>
<sequence>MEAAHASDDKPNESRRLQMQSWEMLPAYLSEHLWQRLESEERNTTAALEEVVTHAFKVGLRAPSEMTQAVLTAIVAMKQPEDRRKKLSGGGPDLRSLYLNVKGHVHTILNRMRSASLHELPGKEYLTSLPADPTHASEALRCAAFPPAGQLVKPKWPLMDAQGLSMKVPLRSTNKSATHKPDFVLMGAGAEQMMAATSQAMMMFNAAFQMAAQQRQSSVPVTLTPRPKPLENLLSRAESNTSLHSLLEATSTGALGSKGGMSLRESLARMDDARKAAAGAGTSSLRGSPCKQGKCFKRPSAAPGSVKGSVKVSKKPSAKTSAKPKAQKPKGVAKAAVKGPSQAANLKFKKLKQHIPLKQLNLYPGGCARCRNASWCTPSCWRLRGFSVP</sequence>
<comment type="caution">
    <text evidence="2">The sequence shown here is derived from an EMBL/GenBank/DDBJ whole genome shotgun (WGS) entry which is preliminary data.</text>
</comment>
<feature type="compositionally biased region" description="Low complexity" evidence="1">
    <location>
        <begin position="318"/>
        <end position="332"/>
    </location>
</feature>
<accession>A0ABP0T0V6</accession>
<name>A0ABP0T0V6_9DINO</name>
<dbReference type="Proteomes" id="UP001642484">
    <property type="component" value="Unassembled WGS sequence"/>
</dbReference>
<evidence type="ECO:0000313" key="2">
    <source>
        <dbReference type="EMBL" id="CAK9118035.1"/>
    </source>
</evidence>
<evidence type="ECO:0000313" key="3">
    <source>
        <dbReference type="Proteomes" id="UP001642484"/>
    </source>
</evidence>
<dbReference type="EMBL" id="CAXAMN010028905">
    <property type="protein sequence ID" value="CAK9118035.1"/>
    <property type="molecule type" value="Genomic_DNA"/>
</dbReference>
<feature type="region of interest" description="Disordered" evidence="1">
    <location>
        <begin position="274"/>
        <end position="332"/>
    </location>
</feature>
<keyword evidence="3" id="KW-1185">Reference proteome</keyword>
<feature type="compositionally biased region" description="Low complexity" evidence="1">
    <location>
        <begin position="302"/>
        <end position="311"/>
    </location>
</feature>
<evidence type="ECO:0000256" key="1">
    <source>
        <dbReference type="SAM" id="MobiDB-lite"/>
    </source>
</evidence>
<proteinExistence type="predicted"/>